<proteinExistence type="predicted"/>
<dbReference type="Proteomes" id="UP000249061">
    <property type="component" value="Unassembled WGS sequence"/>
</dbReference>
<feature type="repeat" description="TPR" evidence="3">
    <location>
        <begin position="1413"/>
        <end position="1446"/>
    </location>
</feature>
<feature type="repeat" description="TPR" evidence="3">
    <location>
        <begin position="1447"/>
        <end position="1480"/>
    </location>
</feature>
<dbReference type="EMBL" id="QFQP01000009">
    <property type="protein sequence ID" value="PZR13530.1"/>
    <property type="molecule type" value="Genomic_DNA"/>
</dbReference>
<evidence type="ECO:0000256" key="3">
    <source>
        <dbReference type="PROSITE-ProRule" id="PRU00339"/>
    </source>
</evidence>
<dbReference type="Pfam" id="PF13414">
    <property type="entry name" value="TPR_11"/>
    <property type="match status" value="1"/>
</dbReference>
<dbReference type="InterPro" id="IPR011990">
    <property type="entry name" value="TPR-like_helical_dom_sf"/>
</dbReference>
<evidence type="ECO:0000313" key="7">
    <source>
        <dbReference type="Proteomes" id="UP000249061"/>
    </source>
</evidence>
<dbReference type="PROSITE" id="PS50293">
    <property type="entry name" value="TPR_REGION"/>
    <property type="match status" value="1"/>
</dbReference>
<feature type="repeat" description="TPR" evidence="3">
    <location>
        <begin position="1141"/>
        <end position="1174"/>
    </location>
</feature>
<keyword evidence="1" id="KW-0677">Repeat</keyword>
<dbReference type="Pfam" id="PF13717">
    <property type="entry name" value="Zn_ribbon_4"/>
    <property type="match status" value="1"/>
</dbReference>
<evidence type="ECO:0000256" key="2">
    <source>
        <dbReference type="ARBA" id="ARBA00022803"/>
    </source>
</evidence>
<evidence type="ECO:0000259" key="5">
    <source>
        <dbReference type="Pfam" id="PF13717"/>
    </source>
</evidence>
<feature type="compositionally biased region" description="Pro residues" evidence="4">
    <location>
        <begin position="447"/>
        <end position="456"/>
    </location>
</feature>
<feature type="domain" description="Zinc finger/thioredoxin putative" evidence="5">
    <location>
        <begin position="1"/>
        <end position="36"/>
    </location>
</feature>
<dbReference type="Gene3D" id="1.25.40.10">
    <property type="entry name" value="Tetratricopeptide repeat domain"/>
    <property type="match status" value="5"/>
</dbReference>
<feature type="compositionally biased region" description="Low complexity" evidence="4">
    <location>
        <begin position="458"/>
        <end position="477"/>
    </location>
</feature>
<evidence type="ECO:0000256" key="4">
    <source>
        <dbReference type="SAM" id="MobiDB-lite"/>
    </source>
</evidence>
<dbReference type="Pfam" id="PF13432">
    <property type="entry name" value="TPR_16"/>
    <property type="match status" value="4"/>
</dbReference>
<feature type="repeat" description="TPR" evidence="3">
    <location>
        <begin position="1243"/>
        <end position="1276"/>
    </location>
</feature>
<feature type="repeat" description="TPR" evidence="3">
    <location>
        <begin position="971"/>
        <end position="1004"/>
    </location>
</feature>
<dbReference type="InterPro" id="IPR019734">
    <property type="entry name" value="TPR_rpt"/>
</dbReference>
<feature type="repeat" description="TPR" evidence="3">
    <location>
        <begin position="1277"/>
        <end position="1310"/>
    </location>
</feature>
<keyword evidence="2 3" id="KW-0802">TPR repeat</keyword>
<dbReference type="NCBIfam" id="TIGR02098">
    <property type="entry name" value="MJ0042_CXXC"/>
    <property type="match status" value="1"/>
</dbReference>
<feature type="compositionally biased region" description="Pro residues" evidence="4">
    <location>
        <begin position="494"/>
        <end position="514"/>
    </location>
</feature>
<protein>
    <recommendedName>
        <fullName evidence="5">Zinc finger/thioredoxin putative domain-containing protein</fullName>
    </recommendedName>
</protein>
<organism evidence="6 7">
    <name type="scientific">Archangium gephyra</name>
    <dbReference type="NCBI Taxonomy" id="48"/>
    <lineage>
        <taxon>Bacteria</taxon>
        <taxon>Pseudomonadati</taxon>
        <taxon>Myxococcota</taxon>
        <taxon>Myxococcia</taxon>
        <taxon>Myxococcales</taxon>
        <taxon>Cystobacterineae</taxon>
        <taxon>Archangiaceae</taxon>
        <taxon>Archangium</taxon>
    </lineage>
</organism>
<dbReference type="InterPro" id="IPR011723">
    <property type="entry name" value="Znf/thioredoxin_put"/>
</dbReference>
<dbReference type="SUPFAM" id="SSF48452">
    <property type="entry name" value="TPR-like"/>
    <property type="match status" value="3"/>
</dbReference>
<sequence>MKVTCPTCSSVLNIDDKKIPAGGARIKCPTCQNVFPVKPAGYTSSPSGAVPLPGISAPAPQKQAWEEESTRVASVPLPGAAIPGATTISAPPTNVKLPPIKSSPSSTGAIPLPGISAPPAQRQPWEEESTRVASIPLPGISAPAPQKQAWEEESTRVASIPLPGISAPAPQKQAWEEESTRVASIPLPGAAPQPSTDFDFGGSIPLPGSSAAPTAIAPAYEPPPLPKSTAIAPPWSPSDNAIPLPGAGHDDIPVDDGFAVPLPGNDVPLDDGYSTQSIPLPGAGGGYDDSIPLPGSGGGYDDSIPLPGSGEPAATDDSIPLPGSGGYDNSIPLPGSYSGSTSSIPLAGSDFAMDEDAVALPGQQQTSLVDSYDPNEPAVPLPSSTGFDLSEAPPTSGGFDFSEAPAPVSAGFDFSEAPPPPAPGGFDFDAAPPAPAPIAGGFDFSEAPPPAAPPPLSGGFDFSAPPGAAPGGFDFDAAPPPPSGSAGGFDFSEPPMPPAPAPAPKSSPSAPPAAPMSFGEVDFGGGGDLEFDPTGGAPPPGPAIDELEADLSAPIPQAAQAPAGPVDGLEMLSFIDRTAKEAGAKPDELLNVRRFHVKRRSGKVFGPFEEAVIVKMLEDGQLLGNEEVSLDSEHWQAIGSEPAFQAVINRLMETPARSTTQMGMQQVDENRGPSMDRLKQLYEGRMAAVAVVQGKEPVPFKKRLPFIVLGVLIATVLAGGIISGIATPYGFFALKLLFPAKVKPDTREYGYLQVARKGFLQDTWKSYKLAKDSANQALAVKEYPEARAVWAQAVFYLDRKYGKADPAELEQARNSIVDIRLLGEKHPEVLKTEAALALTDKNADAALVSIADAVARDGDDLESLFLRAEAYLLKKQPAQARAEFEAILKKDPKSAKALHGLGLIHKAQNELAEASGRFAEALEADPAHLSSAVELGELVIVRKKEIAPGTELLDSALTEEGRTTLSPGTLGKALALQAETKVVEGKLNDAVPLFEEALKVDPKNPFTNSHLALTYMQLHQPEKAAPLFQVAVAATPESLENTEGYLNALIQLGRMDEATRVMADANTRFPGNAMLSYLSARVADYLGNTKEAEEAYKRAIAADPKIIDSYLYLSRLFMKYRRYAEAAPVLEQGLNQAPDNAAMRVGMGELALHERDIDRAEREFKKAIELNAYDADAYLGASRVSQERGKFEQAAKEVEKALELNPRITGGRMARGIALWKLGRLDEAVVELDAAREAEPKNVQIIVTLGAVKFDKGDLNGAVEHLNAALISEPGNANANFYLARVKNAKQEHTQAIEAMKRALDYDSKNPLYLYWYGRILADARKSDDAMAELQKALDVEPKYADALEAMGKISFDRNDFDKAVGFYEKVLTIDPKRNTTRALIGDAQIKMEDWGAAIASYQKALEEDPSLTQIYSKLGAAYHEKRELPKAVSWYTKAVKAEPENADAWLSLGYLLQDTNKKKDAITAFRKYLELRPDADNKKEVDDQIYFLQEK</sequence>
<reference evidence="6 7" key="1">
    <citation type="submission" date="2017-08" db="EMBL/GenBank/DDBJ databases">
        <title>Infants hospitalized years apart are colonized by the same room-sourced microbial strains.</title>
        <authorList>
            <person name="Brooks B."/>
            <person name="Olm M.R."/>
            <person name="Firek B.A."/>
            <person name="Baker R."/>
            <person name="Thomas B.C."/>
            <person name="Morowitz M.J."/>
            <person name="Banfield J.F."/>
        </authorList>
    </citation>
    <scope>NUCLEOTIDE SEQUENCE [LARGE SCALE GENOMIC DNA]</scope>
    <source>
        <strain evidence="6">S2_003_000_R2_14</strain>
    </source>
</reference>
<evidence type="ECO:0000313" key="6">
    <source>
        <dbReference type="EMBL" id="PZR13530.1"/>
    </source>
</evidence>
<accession>A0A2W5TDA1</accession>
<gene>
    <name evidence="6" type="ORF">DI536_12285</name>
</gene>
<dbReference type="PANTHER" id="PTHR44858">
    <property type="entry name" value="TETRATRICOPEPTIDE REPEAT PROTEIN 6"/>
    <property type="match status" value="1"/>
</dbReference>
<dbReference type="PROSITE" id="PS50005">
    <property type="entry name" value="TPR"/>
    <property type="match status" value="11"/>
</dbReference>
<comment type="caution">
    <text evidence="6">The sequence shown here is derived from an EMBL/GenBank/DDBJ whole genome shotgun (WGS) entry which is preliminary data.</text>
</comment>
<evidence type="ECO:0000256" key="1">
    <source>
        <dbReference type="ARBA" id="ARBA00022737"/>
    </source>
</evidence>
<feature type="repeat" description="TPR" evidence="3">
    <location>
        <begin position="1175"/>
        <end position="1208"/>
    </location>
</feature>
<feature type="repeat" description="TPR" evidence="3">
    <location>
        <begin position="1107"/>
        <end position="1140"/>
    </location>
</feature>
<feature type="repeat" description="TPR" evidence="3">
    <location>
        <begin position="895"/>
        <end position="928"/>
    </location>
</feature>
<name>A0A2W5TDA1_9BACT</name>
<feature type="repeat" description="TPR" evidence="3">
    <location>
        <begin position="1379"/>
        <end position="1412"/>
    </location>
</feature>
<feature type="compositionally biased region" description="Low complexity" evidence="4">
    <location>
        <begin position="424"/>
        <end position="444"/>
    </location>
</feature>
<dbReference type="PANTHER" id="PTHR44858:SF1">
    <property type="entry name" value="UDP-N-ACETYLGLUCOSAMINE--PEPTIDE N-ACETYLGLUCOSAMINYLTRANSFERASE SPINDLY-RELATED"/>
    <property type="match status" value="1"/>
</dbReference>
<dbReference type="SMART" id="SM00028">
    <property type="entry name" value="TPR"/>
    <property type="match status" value="16"/>
</dbReference>
<dbReference type="InterPro" id="IPR050498">
    <property type="entry name" value="Ycf3"/>
</dbReference>
<feature type="repeat" description="TPR" evidence="3">
    <location>
        <begin position="1345"/>
        <end position="1378"/>
    </location>
</feature>
<feature type="region of interest" description="Disordered" evidence="4">
    <location>
        <begin position="136"/>
        <end position="546"/>
    </location>
</feature>
<dbReference type="Pfam" id="PF14559">
    <property type="entry name" value="TPR_19"/>
    <property type="match status" value="3"/>
</dbReference>